<sequence length="581" mass="64249">MSSLSVRRLREREEGGVLPLLVAVSVVALLARLYALGWRVFHQDEGRVGDWILHYMEFGEWQYRAIIHGPFLPHVNGVVFSLFGASDFTARLVVALFGALLPLSAWLFRERLSRTETVTLALVLAADPALLYYSRFMRNDVPLATVMFVALGLFVRALDTRRPRYLYPAAFVMGLGFAMKENAFLYPVCWLGALVLILDRETLLASHRDGRDPLDAVADRLAAVGRGLAGWMGHVVAALALFLLVVFLFYAPKPELYGVLADPLAVGGVADSTITRVWNELQRNWLSGHLRDHSYLEFFGWFAKTMAFLAAPLAAAAVVGFLVDRYDPEGPRNLVALCFFWGVASFFGYPLAVDINAAWNLAHVNTPLAVPAAVGFAAVYRSGRLALARDDGVAVGAAAALLLVSAGFTGFVAVDNVYVNPQGPDSRMVQYAQPAGEMQGQLREIERIAADNEGTDVMFYGGYNDGNDRYYLYSPDENWSRGEQPTPGWFSRLPLPWYFSRYDADVNSTNSAETFAERRPPVVVALDSNGFGNNATDLRPYLAEDYVCREYQGYQHGRPLAFFVREDVAGDAPEATPCFAE</sequence>
<feature type="transmembrane region" description="Helical" evidence="1">
    <location>
        <begin position="231"/>
        <end position="250"/>
    </location>
</feature>
<dbReference type="PANTHER" id="PTHR41710:SF2">
    <property type="entry name" value="GLYCOSYL TRANSFERASE FAMILY 39_83 DOMAIN-CONTAINING PROTEIN"/>
    <property type="match status" value="1"/>
</dbReference>
<evidence type="ECO:0000313" key="3">
    <source>
        <dbReference type="EMBL" id="MFC4358726.1"/>
    </source>
</evidence>
<keyword evidence="4" id="KW-1185">Reference proteome</keyword>
<feature type="transmembrane region" description="Helical" evidence="1">
    <location>
        <begin position="88"/>
        <end position="108"/>
    </location>
</feature>
<dbReference type="Pfam" id="PF13231">
    <property type="entry name" value="PMT_2"/>
    <property type="match status" value="1"/>
</dbReference>
<keyword evidence="1" id="KW-1133">Transmembrane helix</keyword>
<organism evidence="3 4">
    <name type="scientific">Halobium salinum</name>
    <dbReference type="NCBI Taxonomy" id="1364940"/>
    <lineage>
        <taxon>Archaea</taxon>
        <taxon>Methanobacteriati</taxon>
        <taxon>Methanobacteriota</taxon>
        <taxon>Stenosarchaea group</taxon>
        <taxon>Halobacteria</taxon>
        <taxon>Halobacteriales</taxon>
        <taxon>Haloferacaceae</taxon>
        <taxon>Halobium</taxon>
    </lineage>
</organism>
<reference evidence="3 4" key="1">
    <citation type="journal article" date="2019" name="Int. J. Syst. Evol. Microbiol.">
        <title>The Global Catalogue of Microorganisms (GCM) 10K type strain sequencing project: providing services to taxonomists for standard genome sequencing and annotation.</title>
        <authorList>
            <consortium name="The Broad Institute Genomics Platform"/>
            <consortium name="The Broad Institute Genome Sequencing Center for Infectious Disease"/>
            <person name="Wu L."/>
            <person name="Ma J."/>
        </authorList>
    </citation>
    <scope>NUCLEOTIDE SEQUENCE [LARGE SCALE GENOMIC DNA]</scope>
    <source>
        <strain evidence="3 4">CGMCC 1.12553</strain>
    </source>
</reference>
<keyword evidence="1" id="KW-0812">Transmembrane</keyword>
<dbReference type="AlphaFoldDB" id="A0ABD5PD92"/>
<evidence type="ECO:0000256" key="1">
    <source>
        <dbReference type="SAM" id="Phobius"/>
    </source>
</evidence>
<dbReference type="InterPro" id="IPR019962">
    <property type="entry name" value="CHP03663"/>
</dbReference>
<evidence type="ECO:0000259" key="2">
    <source>
        <dbReference type="Pfam" id="PF13231"/>
    </source>
</evidence>
<feature type="domain" description="Glycosyltransferase RgtA/B/C/D-like" evidence="2">
    <location>
        <begin position="68"/>
        <end position="203"/>
    </location>
</feature>
<dbReference type="RefSeq" id="WP_267623460.1">
    <property type="nucleotide sequence ID" value="NZ_JAODIW010000008.1"/>
</dbReference>
<feature type="transmembrane region" description="Helical" evidence="1">
    <location>
        <begin position="141"/>
        <end position="158"/>
    </location>
</feature>
<dbReference type="InterPro" id="IPR038731">
    <property type="entry name" value="RgtA/B/C-like"/>
</dbReference>
<feature type="transmembrane region" description="Helical" evidence="1">
    <location>
        <begin position="20"/>
        <end position="41"/>
    </location>
</feature>
<dbReference type="NCBIfam" id="TIGR03663">
    <property type="entry name" value="flippase activity-associated protein Agl23"/>
    <property type="match status" value="1"/>
</dbReference>
<dbReference type="PIRSF" id="PIRSF030218">
    <property type="entry name" value="Mannosyltr_MA4085_prd"/>
    <property type="match status" value="1"/>
</dbReference>
<dbReference type="Proteomes" id="UP001595921">
    <property type="component" value="Unassembled WGS sequence"/>
</dbReference>
<gene>
    <name evidence="3" type="ORF">ACFO0N_12315</name>
</gene>
<comment type="caution">
    <text evidence="3">The sequence shown here is derived from an EMBL/GenBank/DDBJ whole genome shotgun (WGS) entry which is preliminary data.</text>
</comment>
<proteinExistence type="predicted"/>
<feature type="transmembrane region" description="Helical" evidence="1">
    <location>
        <begin position="392"/>
        <end position="414"/>
    </location>
</feature>
<keyword evidence="1" id="KW-0472">Membrane</keyword>
<feature type="transmembrane region" description="Helical" evidence="1">
    <location>
        <begin position="358"/>
        <end position="380"/>
    </location>
</feature>
<feature type="transmembrane region" description="Helical" evidence="1">
    <location>
        <begin position="298"/>
        <end position="322"/>
    </location>
</feature>
<accession>A0ABD5PD92</accession>
<evidence type="ECO:0000313" key="4">
    <source>
        <dbReference type="Proteomes" id="UP001595921"/>
    </source>
</evidence>
<dbReference type="EMBL" id="JBHSDS010000006">
    <property type="protein sequence ID" value="MFC4358726.1"/>
    <property type="molecule type" value="Genomic_DNA"/>
</dbReference>
<dbReference type="InterPro" id="IPR016950">
    <property type="entry name" value="Manno-Trfase_MA4085_prd"/>
</dbReference>
<feature type="transmembrane region" description="Helical" evidence="1">
    <location>
        <begin position="334"/>
        <end position="352"/>
    </location>
</feature>
<name>A0ABD5PD92_9EURY</name>
<dbReference type="PANTHER" id="PTHR41710">
    <property type="entry name" value="GLYCOSYL TRANSFERASE, FAMILY 39"/>
    <property type="match status" value="1"/>
</dbReference>
<feature type="transmembrane region" description="Helical" evidence="1">
    <location>
        <begin position="117"/>
        <end position="135"/>
    </location>
</feature>
<protein>
    <submittedName>
        <fullName evidence="3">Flippase activity-associated protein Agl23</fullName>
    </submittedName>
</protein>